<reference evidence="1" key="1">
    <citation type="journal article" date="2014" name="Front. Microbiol.">
        <title>High frequency of phylogenetically diverse reductive dehalogenase-homologous genes in deep subseafloor sedimentary metagenomes.</title>
        <authorList>
            <person name="Kawai M."/>
            <person name="Futagami T."/>
            <person name="Toyoda A."/>
            <person name="Takaki Y."/>
            <person name="Nishi S."/>
            <person name="Hori S."/>
            <person name="Arai W."/>
            <person name="Tsubouchi T."/>
            <person name="Morono Y."/>
            <person name="Uchiyama I."/>
            <person name="Ito T."/>
            <person name="Fujiyama A."/>
            <person name="Inagaki F."/>
            <person name="Takami H."/>
        </authorList>
    </citation>
    <scope>NUCLEOTIDE SEQUENCE</scope>
    <source>
        <strain evidence="1">Expedition CK06-06</strain>
    </source>
</reference>
<gene>
    <name evidence="1" type="ORF">S01H4_66723</name>
</gene>
<feature type="non-terminal residue" evidence="1">
    <location>
        <position position="64"/>
    </location>
</feature>
<accession>X1FZU7</accession>
<dbReference type="AlphaFoldDB" id="X1FZU7"/>
<comment type="caution">
    <text evidence="1">The sequence shown here is derived from an EMBL/GenBank/DDBJ whole genome shotgun (WGS) entry which is preliminary data.</text>
</comment>
<dbReference type="EMBL" id="BART01041484">
    <property type="protein sequence ID" value="GAH26298.1"/>
    <property type="molecule type" value="Genomic_DNA"/>
</dbReference>
<proteinExistence type="predicted"/>
<protein>
    <submittedName>
        <fullName evidence="1">Uncharacterized protein</fullName>
    </submittedName>
</protein>
<sequence length="64" mass="6838">MDVIAVLGVLLMVISESIVTVFPLSIMQSITIFSANIISLGILGFKNHTIPPIIPNCPVAYPSK</sequence>
<name>X1FZU7_9ZZZZ</name>
<organism evidence="1">
    <name type="scientific">marine sediment metagenome</name>
    <dbReference type="NCBI Taxonomy" id="412755"/>
    <lineage>
        <taxon>unclassified sequences</taxon>
        <taxon>metagenomes</taxon>
        <taxon>ecological metagenomes</taxon>
    </lineage>
</organism>
<evidence type="ECO:0000313" key="1">
    <source>
        <dbReference type="EMBL" id="GAH26298.1"/>
    </source>
</evidence>